<evidence type="ECO:0000256" key="2">
    <source>
        <dbReference type="PIRSR" id="PIRSR603542-1"/>
    </source>
</evidence>
<feature type="binding site" evidence="3">
    <location>
        <position position="106"/>
    </location>
    <ligand>
        <name>Mg(2+)</name>
        <dbReference type="ChEBI" id="CHEBI:18420"/>
    </ligand>
</feature>
<feature type="binding site" evidence="2">
    <location>
        <position position="154"/>
    </location>
    <ligand>
        <name>CoA</name>
        <dbReference type="ChEBI" id="CHEBI:57287"/>
    </ligand>
</feature>
<evidence type="ECO:0000259" key="5">
    <source>
        <dbReference type="Pfam" id="PF17837"/>
    </source>
</evidence>
<dbReference type="PRINTS" id="PR01399">
    <property type="entry name" value="ENTSNTHTASED"/>
</dbReference>
<feature type="binding site" evidence="2">
    <location>
        <begin position="83"/>
        <end position="84"/>
    </location>
    <ligand>
        <name>CoA</name>
        <dbReference type="ChEBI" id="CHEBI:57287"/>
    </ligand>
</feature>
<keyword evidence="1 6" id="KW-0808">Transferase</keyword>
<dbReference type="PANTHER" id="PTHR38096">
    <property type="entry name" value="ENTEROBACTIN SYNTHASE COMPONENT D"/>
    <property type="match status" value="1"/>
</dbReference>
<organism evidence="6 7">
    <name type="scientific">Streptomyces buecherae</name>
    <dbReference type="NCBI Taxonomy" id="2763006"/>
    <lineage>
        <taxon>Bacteria</taxon>
        <taxon>Bacillati</taxon>
        <taxon>Actinomycetota</taxon>
        <taxon>Actinomycetes</taxon>
        <taxon>Kitasatosporales</taxon>
        <taxon>Streptomycetaceae</taxon>
        <taxon>Streptomyces</taxon>
    </lineage>
</organism>
<dbReference type="Gene3D" id="3.90.470.20">
    <property type="entry name" value="4'-phosphopantetheinyl transferase domain"/>
    <property type="match status" value="1"/>
</dbReference>
<reference evidence="6 7" key="1">
    <citation type="submission" date="2020-06" db="EMBL/GenBank/DDBJ databases">
        <title>Genome mining for natural products.</title>
        <authorList>
            <person name="Zhang B."/>
            <person name="Shi J."/>
            <person name="Ge H."/>
        </authorList>
    </citation>
    <scope>NUCLEOTIDE SEQUENCE [LARGE SCALE GENOMIC DNA]</scope>
    <source>
        <strain evidence="6 7">NA00687</strain>
    </source>
</reference>
<feature type="binding site" evidence="2">
    <location>
        <position position="150"/>
    </location>
    <ligand>
        <name>CoA</name>
        <dbReference type="ChEBI" id="CHEBI:57287"/>
    </ligand>
</feature>
<dbReference type="Pfam" id="PF01648">
    <property type="entry name" value="ACPS"/>
    <property type="match status" value="1"/>
</dbReference>
<dbReference type="Proteomes" id="UP000509303">
    <property type="component" value="Chromosome"/>
</dbReference>
<feature type="binding site" evidence="2">
    <location>
        <position position="47"/>
    </location>
    <ligand>
        <name>CoA</name>
        <dbReference type="ChEBI" id="CHEBI:57287"/>
    </ligand>
</feature>
<dbReference type="InterPro" id="IPR041354">
    <property type="entry name" value="4PPT_N"/>
</dbReference>
<evidence type="ECO:0000256" key="3">
    <source>
        <dbReference type="PIRSR" id="PIRSR603542-2"/>
    </source>
</evidence>
<comment type="cofactor">
    <cofactor evidence="3">
        <name>Mg(2+)</name>
        <dbReference type="ChEBI" id="CHEBI:18420"/>
    </cofactor>
</comment>
<keyword evidence="3" id="KW-0479">Metal-binding</keyword>
<dbReference type="RefSeq" id="WP_176165689.1">
    <property type="nucleotide sequence ID" value="NZ_CP054929.1"/>
</dbReference>
<dbReference type="PANTHER" id="PTHR38096:SF1">
    <property type="entry name" value="ENTEROBACTIN SYNTHASE COMPONENT D"/>
    <property type="match status" value="1"/>
</dbReference>
<evidence type="ECO:0000313" key="7">
    <source>
        <dbReference type="Proteomes" id="UP000509303"/>
    </source>
</evidence>
<evidence type="ECO:0000259" key="4">
    <source>
        <dbReference type="Pfam" id="PF01648"/>
    </source>
</evidence>
<evidence type="ECO:0000256" key="1">
    <source>
        <dbReference type="ARBA" id="ARBA00022679"/>
    </source>
</evidence>
<feature type="domain" description="4'-phosphopantetheinyl transferase" evidence="4">
    <location>
        <begin position="101"/>
        <end position="179"/>
    </location>
</feature>
<sequence>MIGDIVPAGVAVADSFGDLPDARLFPEEEAGVRGAIDKRRREYATVRHLARQAMKDLGIPSVAILSGVRREPLWPSGVVGSMTHCAGYRAAALSFDAHHASIGIDAEPHAPLPEGLLMKIAHPDEVPHLAQLTAARPEVHWDRLLFSAKEAVYKAWYPLARRWLGFQEARLAFDPASDGFTAELRQVGPVVAGVPLSRMAGRWHVRGGLVVAAVTISQGLGEPGVAERGRQRARLAGP</sequence>
<dbReference type="InterPro" id="IPR003542">
    <property type="entry name" value="Enbac_synth_compD-like"/>
</dbReference>
<dbReference type="EMBL" id="CP054929">
    <property type="protein sequence ID" value="QKW53985.1"/>
    <property type="molecule type" value="Genomic_DNA"/>
</dbReference>
<dbReference type="InterPro" id="IPR037143">
    <property type="entry name" value="4-PPantetheinyl_Trfase_dom_sf"/>
</dbReference>
<accession>A0A7H8NHK7</accession>
<feature type="binding site" evidence="3">
    <location>
        <position position="105"/>
    </location>
    <ligand>
        <name>Mg(2+)</name>
        <dbReference type="ChEBI" id="CHEBI:18420"/>
    </ligand>
</feature>
<dbReference type="AlphaFoldDB" id="A0A7H8NHK7"/>
<feature type="binding site" evidence="3">
    <location>
        <position position="107"/>
    </location>
    <ligand>
        <name>Mg(2+)</name>
        <dbReference type="ChEBI" id="CHEBI:18420"/>
    </ligand>
</feature>
<dbReference type="GO" id="GO:0005886">
    <property type="term" value="C:plasma membrane"/>
    <property type="evidence" value="ECO:0007669"/>
    <property type="project" value="TreeGrafter"/>
</dbReference>
<feature type="binding site" evidence="2">
    <location>
        <position position="164"/>
    </location>
    <ligand>
        <name>CoA</name>
        <dbReference type="ChEBI" id="CHEBI:57287"/>
    </ligand>
</feature>
<protein>
    <submittedName>
        <fullName evidence="6">4'-phosphopantetheinyl transferase superfamily protein</fullName>
    </submittedName>
</protein>
<dbReference type="Pfam" id="PF17837">
    <property type="entry name" value="4PPT_N"/>
    <property type="match status" value="1"/>
</dbReference>
<dbReference type="GO" id="GO:0009239">
    <property type="term" value="P:enterobactin biosynthetic process"/>
    <property type="evidence" value="ECO:0007669"/>
    <property type="project" value="InterPro"/>
</dbReference>
<evidence type="ECO:0000313" key="6">
    <source>
        <dbReference type="EMBL" id="QKW53985.1"/>
    </source>
</evidence>
<dbReference type="GO" id="GO:0000287">
    <property type="term" value="F:magnesium ion binding"/>
    <property type="evidence" value="ECO:0007669"/>
    <property type="project" value="InterPro"/>
</dbReference>
<dbReference type="SUPFAM" id="SSF56214">
    <property type="entry name" value="4'-phosphopantetheinyl transferase"/>
    <property type="match status" value="1"/>
</dbReference>
<name>A0A7H8NHK7_9ACTN</name>
<feature type="domain" description="4'-phosphopantetheinyl transferase N-terminal" evidence="5">
    <location>
        <begin position="27"/>
        <end position="93"/>
    </location>
</feature>
<dbReference type="GO" id="GO:0009366">
    <property type="term" value="C:enterobactin synthetase complex"/>
    <property type="evidence" value="ECO:0007669"/>
    <property type="project" value="InterPro"/>
</dbReference>
<keyword evidence="7" id="KW-1185">Reference proteome</keyword>
<dbReference type="GO" id="GO:0008897">
    <property type="term" value="F:holo-[acyl-carrier-protein] synthase activity"/>
    <property type="evidence" value="ECO:0007669"/>
    <property type="project" value="InterPro"/>
</dbReference>
<proteinExistence type="predicted"/>
<feature type="binding site" evidence="2">
    <location>
        <position position="39"/>
    </location>
    <ligand>
        <name>CoA</name>
        <dbReference type="ChEBI" id="CHEBI:57287"/>
    </ligand>
</feature>
<feature type="binding site" evidence="2">
    <location>
        <position position="105"/>
    </location>
    <ligand>
        <name>CoA</name>
        <dbReference type="ChEBI" id="CHEBI:57287"/>
    </ligand>
</feature>
<gene>
    <name evidence="6" type="ORF">HUT08_35460</name>
</gene>
<dbReference type="InterPro" id="IPR008278">
    <property type="entry name" value="4-PPantetheinyl_Trfase_dom"/>
</dbReference>
<keyword evidence="3" id="KW-0460">Magnesium</keyword>